<gene>
    <name evidence="4" type="ORF">SAMN04488132_101144</name>
</gene>
<keyword evidence="2" id="KW-0378">Hydrolase</keyword>
<proteinExistence type="predicted"/>
<evidence type="ECO:0000256" key="3">
    <source>
        <dbReference type="ARBA" id="ARBA00023098"/>
    </source>
</evidence>
<name>A0A1T4JSI4_9BACT</name>
<evidence type="ECO:0000256" key="1">
    <source>
        <dbReference type="ARBA" id="ARBA00022516"/>
    </source>
</evidence>
<dbReference type="InterPro" id="IPR007431">
    <property type="entry name" value="ACP_PD"/>
</dbReference>
<dbReference type="GO" id="GO:0008770">
    <property type="term" value="F:[acyl-carrier-protein] phosphodiesterase activity"/>
    <property type="evidence" value="ECO:0007669"/>
    <property type="project" value="InterPro"/>
</dbReference>
<protein>
    <submittedName>
        <fullName evidence="4">Acyl carrier protein phosphodiesterase</fullName>
    </submittedName>
</protein>
<evidence type="ECO:0000313" key="4">
    <source>
        <dbReference type="EMBL" id="SJZ33103.1"/>
    </source>
</evidence>
<evidence type="ECO:0000256" key="2">
    <source>
        <dbReference type="ARBA" id="ARBA00022801"/>
    </source>
</evidence>
<dbReference type="Pfam" id="PF04336">
    <property type="entry name" value="ACP_PD"/>
    <property type="match status" value="1"/>
</dbReference>
<reference evidence="4 5" key="1">
    <citation type="submission" date="2017-02" db="EMBL/GenBank/DDBJ databases">
        <authorList>
            <person name="Peterson S.W."/>
        </authorList>
    </citation>
    <scope>NUCLEOTIDE SEQUENCE [LARGE SCALE GENOMIC DNA]</scope>
    <source>
        <strain evidence="4 5">DSM 22335</strain>
    </source>
</reference>
<accession>A0A1T4JSI4</accession>
<dbReference type="EMBL" id="FUWH01000001">
    <property type="protein sequence ID" value="SJZ33103.1"/>
    <property type="molecule type" value="Genomic_DNA"/>
</dbReference>
<dbReference type="AlphaFoldDB" id="A0A1T4JSI4"/>
<dbReference type="PANTHER" id="PTHR38764">
    <property type="entry name" value="ACYL CARRIER PROTEIN PHOSPHODIESTERASE"/>
    <property type="match status" value="1"/>
</dbReference>
<sequence length="202" mass="23411">MNYLAHAYLSFGDPGILTGNMISDFIKGKKQYDYPADIRKGIVLHRRIDEFTDSHAATAAGKQFLKTASGLYAGAFMDVVYDHFLALDPTIMTEAEWLQFTTATYRTLQSRHGSLPEQFALIFPWMQQHDWLYNYRFRWGIEKSFGGVVRRAKYLDTAAPVFRLFETHYESLKSCYDDFFPDVKKFAAAQFDVLLNDQSFYL</sequence>
<dbReference type="Proteomes" id="UP000190888">
    <property type="component" value="Unassembled WGS sequence"/>
</dbReference>
<dbReference type="OrthoDB" id="8442777at2"/>
<dbReference type="RefSeq" id="WP_078829503.1">
    <property type="nucleotide sequence ID" value="NZ_FUWH01000001.1"/>
</dbReference>
<keyword evidence="1" id="KW-0444">Lipid biosynthesis</keyword>
<organism evidence="4 5">
    <name type="scientific">Sediminibacterium ginsengisoli</name>
    <dbReference type="NCBI Taxonomy" id="413434"/>
    <lineage>
        <taxon>Bacteria</taxon>
        <taxon>Pseudomonadati</taxon>
        <taxon>Bacteroidota</taxon>
        <taxon>Chitinophagia</taxon>
        <taxon>Chitinophagales</taxon>
        <taxon>Chitinophagaceae</taxon>
        <taxon>Sediminibacterium</taxon>
    </lineage>
</organism>
<keyword evidence="3" id="KW-0443">Lipid metabolism</keyword>
<evidence type="ECO:0000313" key="5">
    <source>
        <dbReference type="Proteomes" id="UP000190888"/>
    </source>
</evidence>
<keyword evidence="5" id="KW-1185">Reference proteome</keyword>
<dbReference type="PANTHER" id="PTHR38764:SF1">
    <property type="entry name" value="ACYL CARRIER PROTEIN PHOSPHODIESTERASE"/>
    <property type="match status" value="1"/>
</dbReference>
<dbReference type="STRING" id="413434.SAMN04488132_101144"/>
<dbReference type="GO" id="GO:0006633">
    <property type="term" value="P:fatty acid biosynthetic process"/>
    <property type="evidence" value="ECO:0007669"/>
    <property type="project" value="InterPro"/>
</dbReference>